<accession>A0A0D3ILK9</accession>
<dbReference type="Pfam" id="PF10504">
    <property type="entry name" value="DUF2452"/>
    <property type="match status" value="1"/>
</dbReference>
<reference evidence="1" key="2">
    <citation type="submission" date="2024-10" db="UniProtKB">
        <authorList>
            <consortium name="EnsemblProtists"/>
        </authorList>
    </citation>
    <scope>IDENTIFICATION</scope>
</reference>
<protein>
    <submittedName>
        <fullName evidence="1">Uncharacterized protein</fullName>
    </submittedName>
</protein>
<keyword evidence="2" id="KW-1185">Reference proteome</keyword>
<name>A0A0D3ILK9_EMIH1</name>
<evidence type="ECO:0000313" key="1">
    <source>
        <dbReference type="EnsemblProtists" id="EOD12144"/>
    </source>
</evidence>
<dbReference type="InterPro" id="IPR019534">
    <property type="entry name" value="DUF2452"/>
</dbReference>
<dbReference type="AlphaFoldDB" id="A0A0D3ILK9"/>
<dbReference type="PaxDb" id="2903-EOD12144"/>
<reference evidence="2" key="1">
    <citation type="journal article" date="2013" name="Nature">
        <title>Pan genome of the phytoplankton Emiliania underpins its global distribution.</title>
        <authorList>
            <person name="Read B.A."/>
            <person name="Kegel J."/>
            <person name="Klute M.J."/>
            <person name="Kuo A."/>
            <person name="Lefebvre S.C."/>
            <person name="Maumus F."/>
            <person name="Mayer C."/>
            <person name="Miller J."/>
            <person name="Monier A."/>
            <person name="Salamov A."/>
            <person name="Young J."/>
            <person name="Aguilar M."/>
            <person name="Claverie J.M."/>
            <person name="Frickenhaus S."/>
            <person name="Gonzalez K."/>
            <person name="Herman E.K."/>
            <person name="Lin Y.C."/>
            <person name="Napier J."/>
            <person name="Ogata H."/>
            <person name="Sarno A.F."/>
            <person name="Shmutz J."/>
            <person name="Schroeder D."/>
            <person name="de Vargas C."/>
            <person name="Verret F."/>
            <person name="von Dassow P."/>
            <person name="Valentin K."/>
            <person name="Van de Peer Y."/>
            <person name="Wheeler G."/>
            <person name="Dacks J.B."/>
            <person name="Delwiche C.F."/>
            <person name="Dyhrman S.T."/>
            <person name="Glockner G."/>
            <person name="John U."/>
            <person name="Richards T."/>
            <person name="Worden A.Z."/>
            <person name="Zhang X."/>
            <person name="Grigoriev I.V."/>
            <person name="Allen A.E."/>
            <person name="Bidle K."/>
            <person name="Borodovsky M."/>
            <person name="Bowler C."/>
            <person name="Brownlee C."/>
            <person name="Cock J.M."/>
            <person name="Elias M."/>
            <person name="Gladyshev V.N."/>
            <person name="Groth M."/>
            <person name="Guda C."/>
            <person name="Hadaegh A."/>
            <person name="Iglesias-Rodriguez M.D."/>
            <person name="Jenkins J."/>
            <person name="Jones B.M."/>
            <person name="Lawson T."/>
            <person name="Leese F."/>
            <person name="Lindquist E."/>
            <person name="Lobanov A."/>
            <person name="Lomsadze A."/>
            <person name="Malik S.B."/>
            <person name="Marsh M.E."/>
            <person name="Mackinder L."/>
            <person name="Mock T."/>
            <person name="Mueller-Roeber B."/>
            <person name="Pagarete A."/>
            <person name="Parker M."/>
            <person name="Probert I."/>
            <person name="Quesneville H."/>
            <person name="Raines C."/>
            <person name="Rensing S.A."/>
            <person name="Riano-Pachon D.M."/>
            <person name="Richier S."/>
            <person name="Rokitta S."/>
            <person name="Shiraiwa Y."/>
            <person name="Soanes D.M."/>
            <person name="van der Giezen M."/>
            <person name="Wahlund T.M."/>
            <person name="Williams B."/>
            <person name="Wilson W."/>
            <person name="Wolfe G."/>
            <person name="Wurch L.L."/>
        </authorList>
    </citation>
    <scope>NUCLEOTIDE SEQUENCE</scope>
</reference>
<evidence type="ECO:0000313" key="2">
    <source>
        <dbReference type="Proteomes" id="UP000013827"/>
    </source>
</evidence>
<dbReference type="KEGG" id="ehx:EMIHUDRAFT_357497"/>
<dbReference type="GeneID" id="17258265"/>
<sequence length="206" mass="22676">MGLVQQQAQRVVEKAEGRLAKQAKLDGDITMVTSTALSSEYDEGAKQLLSMITTNDKAAALVARDPPACARLSVLAEQVGLLQEQAQACIDEADLNRHLTELGACMPGTRLVPGTMYYHYTQNGKEVLSRIAHDEWANYDEYHGKFLYDFDYTFRRQIGTPSGIEVITQALLPQLTDKRAAASGDEVHVPNVPETPAVVCPVLSRW</sequence>
<dbReference type="Proteomes" id="UP000013827">
    <property type="component" value="Unassembled WGS sequence"/>
</dbReference>
<dbReference type="RefSeq" id="XP_005764573.1">
    <property type="nucleotide sequence ID" value="XM_005764516.1"/>
</dbReference>
<organism evidence="1 2">
    <name type="scientific">Emiliania huxleyi (strain CCMP1516)</name>
    <dbReference type="NCBI Taxonomy" id="280463"/>
    <lineage>
        <taxon>Eukaryota</taxon>
        <taxon>Haptista</taxon>
        <taxon>Haptophyta</taxon>
        <taxon>Prymnesiophyceae</taxon>
        <taxon>Isochrysidales</taxon>
        <taxon>Noelaerhabdaceae</taxon>
        <taxon>Emiliania</taxon>
    </lineage>
</organism>
<proteinExistence type="predicted"/>
<dbReference type="EnsemblProtists" id="EOD12144">
    <property type="protein sequence ID" value="EOD12144"/>
    <property type="gene ID" value="EMIHUDRAFT_357497"/>
</dbReference>
<dbReference type="HOGENOM" id="CLU_1334049_0_0_1"/>